<organism evidence="2 3">
    <name type="scientific">Elysia crispata</name>
    <name type="common">lettuce slug</name>
    <dbReference type="NCBI Taxonomy" id="231223"/>
    <lineage>
        <taxon>Eukaryota</taxon>
        <taxon>Metazoa</taxon>
        <taxon>Spiralia</taxon>
        <taxon>Lophotrochozoa</taxon>
        <taxon>Mollusca</taxon>
        <taxon>Gastropoda</taxon>
        <taxon>Heterobranchia</taxon>
        <taxon>Euthyneura</taxon>
        <taxon>Panpulmonata</taxon>
        <taxon>Sacoglossa</taxon>
        <taxon>Placobranchoidea</taxon>
        <taxon>Plakobranchidae</taxon>
        <taxon>Elysia</taxon>
    </lineage>
</organism>
<comment type="caution">
    <text evidence="2">The sequence shown here is derived from an EMBL/GenBank/DDBJ whole genome shotgun (WGS) entry which is preliminary data.</text>
</comment>
<feature type="compositionally biased region" description="Low complexity" evidence="1">
    <location>
        <begin position="101"/>
        <end position="112"/>
    </location>
</feature>
<proteinExistence type="predicted"/>
<name>A0AAE0YUD0_9GAST</name>
<dbReference type="AlphaFoldDB" id="A0AAE0YUD0"/>
<feature type="compositionally biased region" description="Basic and acidic residues" evidence="1">
    <location>
        <begin position="113"/>
        <end position="136"/>
    </location>
</feature>
<keyword evidence="3" id="KW-1185">Reference proteome</keyword>
<feature type="compositionally biased region" description="Basic and acidic residues" evidence="1">
    <location>
        <begin position="88"/>
        <end position="97"/>
    </location>
</feature>
<dbReference type="EMBL" id="JAWDGP010005488">
    <property type="protein sequence ID" value="KAK3756656.1"/>
    <property type="molecule type" value="Genomic_DNA"/>
</dbReference>
<evidence type="ECO:0000313" key="2">
    <source>
        <dbReference type="EMBL" id="KAK3756656.1"/>
    </source>
</evidence>
<protein>
    <submittedName>
        <fullName evidence="2">Uncharacterized protein</fullName>
    </submittedName>
</protein>
<evidence type="ECO:0000256" key="1">
    <source>
        <dbReference type="SAM" id="MobiDB-lite"/>
    </source>
</evidence>
<sequence>MASREERKKNPQFVGFLALKESSMQSLEEFLDKVEDRFLNADLNSDKLLKKANTFLLNLKIPETSDVETSTKKAKQPQQSPDVTVKNMKMEIQEEIKSPNASVSSLTSAESASKLDEPVKKKQKQSSDKKKKDPAVKKNTAKNKIDVNISINTATPPSQPPSTSLSPTPMSTTTMGRMSLPSSKYSLTGSQLKEAILSTSTSSGTSKPASKPTQNWHPYAMMEIRHFSVKIDGDKATPDVTDVKLLPGGLIVIADTSNCCVKLFNTQISFSVILLLPSIYIGVGTEQSDLNI</sequence>
<feature type="compositionally biased region" description="Low complexity" evidence="1">
    <location>
        <begin position="161"/>
        <end position="179"/>
    </location>
</feature>
<feature type="region of interest" description="Disordered" evidence="1">
    <location>
        <begin position="65"/>
        <end position="184"/>
    </location>
</feature>
<evidence type="ECO:0000313" key="3">
    <source>
        <dbReference type="Proteomes" id="UP001283361"/>
    </source>
</evidence>
<gene>
    <name evidence="2" type="ORF">RRG08_051520</name>
</gene>
<accession>A0AAE0YUD0</accession>
<reference evidence="2" key="1">
    <citation type="journal article" date="2023" name="G3 (Bethesda)">
        <title>A reference genome for the long-term kleptoplast-retaining sea slug Elysia crispata morphotype clarki.</title>
        <authorList>
            <person name="Eastman K.E."/>
            <person name="Pendleton A.L."/>
            <person name="Shaikh M.A."/>
            <person name="Suttiyut T."/>
            <person name="Ogas R."/>
            <person name="Tomko P."/>
            <person name="Gavelis G."/>
            <person name="Widhalm J.R."/>
            <person name="Wisecaver J.H."/>
        </authorList>
    </citation>
    <scope>NUCLEOTIDE SEQUENCE</scope>
    <source>
        <strain evidence="2">ECLA1</strain>
    </source>
</reference>
<dbReference type="Proteomes" id="UP001283361">
    <property type="component" value="Unassembled WGS sequence"/>
</dbReference>